<evidence type="ECO:0000313" key="8">
    <source>
        <dbReference type="Proteomes" id="UP000240357"/>
    </source>
</evidence>
<evidence type="ECO:0000256" key="3">
    <source>
        <dbReference type="ARBA" id="ARBA00022692"/>
    </source>
</evidence>
<feature type="transmembrane region" description="Helical" evidence="6">
    <location>
        <begin position="455"/>
        <end position="476"/>
    </location>
</feature>
<proteinExistence type="predicted"/>
<dbReference type="AlphaFoldDB" id="A0A2T2YAI1"/>
<evidence type="ECO:0000256" key="6">
    <source>
        <dbReference type="SAM" id="Phobius"/>
    </source>
</evidence>
<dbReference type="GO" id="GO:0005886">
    <property type="term" value="C:plasma membrane"/>
    <property type="evidence" value="ECO:0007669"/>
    <property type="project" value="UniProtKB-SubCell"/>
</dbReference>
<dbReference type="PANTHER" id="PTHR30250">
    <property type="entry name" value="PST FAMILY PREDICTED COLANIC ACID TRANSPORTER"/>
    <property type="match status" value="1"/>
</dbReference>
<keyword evidence="3 6" id="KW-0812">Transmembrane</keyword>
<accession>A0A2T2YAI1</accession>
<evidence type="ECO:0000256" key="5">
    <source>
        <dbReference type="ARBA" id="ARBA00023136"/>
    </source>
</evidence>
<dbReference type="PANTHER" id="PTHR30250:SF11">
    <property type="entry name" value="O-ANTIGEN TRANSPORTER-RELATED"/>
    <property type="match status" value="1"/>
</dbReference>
<feature type="transmembrane region" description="Helical" evidence="6">
    <location>
        <begin position="370"/>
        <end position="389"/>
    </location>
</feature>
<feature type="transmembrane region" description="Helical" evidence="6">
    <location>
        <begin position="262"/>
        <end position="281"/>
    </location>
</feature>
<reference evidence="7 8" key="1">
    <citation type="submission" date="2018-03" db="EMBL/GenBank/DDBJ databases">
        <title>Adhaeribacter sp. HMF7605 Genome sequencing and assembly.</title>
        <authorList>
            <person name="Kang H."/>
            <person name="Kang J."/>
            <person name="Cha I."/>
            <person name="Kim H."/>
            <person name="Joh K."/>
        </authorList>
    </citation>
    <scope>NUCLEOTIDE SEQUENCE [LARGE SCALE GENOMIC DNA]</scope>
    <source>
        <strain evidence="7 8">HMF7605</strain>
    </source>
</reference>
<dbReference type="OrthoDB" id="88014at2"/>
<keyword evidence="8" id="KW-1185">Reference proteome</keyword>
<keyword evidence="5 6" id="KW-0472">Membrane</keyword>
<protein>
    <recommendedName>
        <fullName evidence="9">Polysaccharide biosynthesis protein C-terminal domain-containing protein</fullName>
    </recommendedName>
</protein>
<evidence type="ECO:0008006" key="9">
    <source>
        <dbReference type="Google" id="ProtNLM"/>
    </source>
</evidence>
<feature type="transmembrane region" description="Helical" evidence="6">
    <location>
        <begin position="123"/>
        <end position="145"/>
    </location>
</feature>
<dbReference type="Proteomes" id="UP000240357">
    <property type="component" value="Unassembled WGS sequence"/>
</dbReference>
<comment type="subcellular location">
    <subcellularLocation>
        <location evidence="1">Cell membrane</location>
        <topology evidence="1">Multi-pass membrane protein</topology>
    </subcellularLocation>
</comment>
<keyword evidence="2" id="KW-1003">Cell membrane</keyword>
<evidence type="ECO:0000256" key="1">
    <source>
        <dbReference type="ARBA" id="ARBA00004651"/>
    </source>
</evidence>
<dbReference type="InterPro" id="IPR050833">
    <property type="entry name" value="Poly_Biosynth_Transport"/>
</dbReference>
<gene>
    <name evidence="7" type="ORF">AHMF7605_02365</name>
</gene>
<name>A0A2T2YAI1_9BACT</name>
<feature type="transmembrane region" description="Helical" evidence="6">
    <location>
        <begin position="157"/>
        <end position="175"/>
    </location>
</feature>
<dbReference type="EMBL" id="PYFT01000001">
    <property type="protein sequence ID" value="PSR52448.1"/>
    <property type="molecule type" value="Genomic_DNA"/>
</dbReference>
<evidence type="ECO:0000256" key="4">
    <source>
        <dbReference type="ARBA" id="ARBA00022989"/>
    </source>
</evidence>
<dbReference type="RefSeq" id="WP_106926079.1">
    <property type="nucleotide sequence ID" value="NZ_PYFT01000001.1"/>
</dbReference>
<feature type="transmembrane region" description="Helical" evidence="6">
    <location>
        <begin position="302"/>
        <end position="320"/>
    </location>
</feature>
<dbReference type="Pfam" id="PF01943">
    <property type="entry name" value="Polysacc_synt"/>
    <property type="match status" value="1"/>
</dbReference>
<evidence type="ECO:0000256" key="2">
    <source>
        <dbReference type="ARBA" id="ARBA00022475"/>
    </source>
</evidence>
<feature type="transmembrane region" description="Helical" evidence="6">
    <location>
        <begin position="45"/>
        <end position="69"/>
    </location>
</feature>
<feature type="transmembrane region" description="Helical" evidence="6">
    <location>
        <begin position="81"/>
        <end position="103"/>
    </location>
</feature>
<evidence type="ECO:0000313" key="7">
    <source>
        <dbReference type="EMBL" id="PSR52448.1"/>
    </source>
</evidence>
<sequence length="492" mass="55472">MGIIKRQGIQNSIISYTGVLIGYINVMVLFPRILNVEQVGLTRVLPNIALVLAQLSALGFGSAGIKFFPFFRDKAKQHHNFLTLLLGIPLLGFGVIISLYYLFQPQILAYYAKEAPLLRQYSFYIGPLSFFTLLFTLFNSYLTSLYKTVIPSFTKDFLLRVGISACVLLYATHLINFQTFLLLFIVVNAGIAVVLFIYVVWLKQFHLSPNLTAWHNRPIRPMLQYGLYAFLGNISSTIITVIDSIMITHYNGLGDAGIYTTATNVASVILIAGSSIYKIALPQIADFWKNYNLTAMQTLYKQVTRINLVIGCLLFIGIWANIDNLLALLPKAYSAGKYVILFVCAARLFDLASGINGHILLTSPRYRYDLIFNILLALLTIMANPYFIQNYGINGAGFVFLIVYGVINTTRLACVYYFYKMQPFDKTSLQIIMLALLAYVVGWQLPFLYSTFIDIIIRSGLITLIYAIGVLNLNLAPEMTDKILSRFRQNFK</sequence>
<feature type="transmembrane region" description="Helical" evidence="6">
    <location>
        <begin position="181"/>
        <end position="201"/>
    </location>
</feature>
<dbReference type="InterPro" id="IPR002797">
    <property type="entry name" value="Polysacc_synth"/>
</dbReference>
<feature type="transmembrane region" description="Helical" evidence="6">
    <location>
        <begin position="12"/>
        <end position="33"/>
    </location>
</feature>
<organism evidence="7 8">
    <name type="scientific">Adhaeribacter arboris</name>
    <dbReference type="NCBI Taxonomy" id="2072846"/>
    <lineage>
        <taxon>Bacteria</taxon>
        <taxon>Pseudomonadati</taxon>
        <taxon>Bacteroidota</taxon>
        <taxon>Cytophagia</taxon>
        <taxon>Cytophagales</taxon>
        <taxon>Hymenobacteraceae</taxon>
        <taxon>Adhaeribacter</taxon>
    </lineage>
</organism>
<feature type="transmembrane region" description="Helical" evidence="6">
    <location>
        <begin position="395"/>
        <end position="419"/>
    </location>
</feature>
<keyword evidence="4 6" id="KW-1133">Transmembrane helix</keyword>
<feature type="transmembrane region" description="Helical" evidence="6">
    <location>
        <begin position="431"/>
        <end position="449"/>
    </location>
</feature>
<feature type="transmembrane region" description="Helical" evidence="6">
    <location>
        <begin position="222"/>
        <end position="242"/>
    </location>
</feature>
<comment type="caution">
    <text evidence="7">The sequence shown here is derived from an EMBL/GenBank/DDBJ whole genome shotgun (WGS) entry which is preliminary data.</text>
</comment>
<feature type="transmembrane region" description="Helical" evidence="6">
    <location>
        <begin position="332"/>
        <end position="349"/>
    </location>
</feature>